<sequence length="208" mass="22488">MGTGALIPVSAAACLLMASSTLFFVFTQLLTCPRGGGWPGGESDGGWKGGGERKGGREGEGFTVPRSACNPEFIIQRLVCIWRSITVGCPWLALTISPTVPPCCALLFVFVLANFTMATFMDAGILPMANEDEDGDDDFRAPLYKNTTVNGVQLRMKWCASCHFYRPPRCSHCSVCDRCVEVSPHHHLMETCTTTTTTSCTPPPPPPH</sequence>
<comment type="caution">
    <text evidence="9">The sequence shown here is derived from an EMBL/GenBank/DDBJ whole genome shotgun (WGS) entry which is preliminary data.</text>
</comment>
<dbReference type="OrthoDB" id="4096362at2759"/>
<keyword evidence="8" id="KW-0732">Signal</keyword>
<evidence type="ECO:0000256" key="2">
    <source>
        <dbReference type="ARBA" id="ARBA00012210"/>
    </source>
</evidence>
<accession>A0A9Q0INT0</accession>
<name>A0A9Q0INT0_9TELE</name>
<evidence type="ECO:0000256" key="3">
    <source>
        <dbReference type="ARBA" id="ARBA00022679"/>
    </source>
</evidence>
<keyword evidence="5" id="KW-0564">Palmitate</keyword>
<feature type="non-terminal residue" evidence="9">
    <location>
        <position position="208"/>
    </location>
</feature>
<comment type="subcellular location">
    <subcellularLocation>
        <location evidence="1">Golgi apparatus membrane</location>
        <topology evidence="1">Multi-pass membrane protein</topology>
    </subcellularLocation>
</comment>
<keyword evidence="10" id="KW-1185">Reference proteome</keyword>
<organism evidence="9 10">
    <name type="scientific">Muraenolepis orangiensis</name>
    <name type="common">Patagonian moray cod</name>
    <dbReference type="NCBI Taxonomy" id="630683"/>
    <lineage>
        <taxon>Eukaryota</taxon>
        <taxon>Metazoa</taxon>
        <taxon>Chordata</taxon>
        <taxon>Craniata</taxon>
        <taxon>Vertebrata</taxon>
        <taxon>Euteleostomi</taxon>
        <taxon>Actinopterygii</taxon>
        <taxon>Neopterygii</taxon>
        <taxon>Teleostei</taxon>
        <taxon>Neoteleostei</taxon>
        <taxon>Acanthomorphata</taxon>
        <taxon>Zeiogadaria</taxon>
        <taxon>Gadariae</taxon>
        <taxon>Gadiformes</taxon>
        <taxon>Muraenolepidoidei</taxon>
        <taxon>Muraenolepididae</taxon>
        <taxon>Muraenolepis</taxon>
    </lineage>
</organism>
<evidence type="ECO:0000256" key="4">
    <source>
        <dbReference type="ARBA" id="ARBA00023034"/>
    </source>
</evidence>
<keyword evidence="4" id="KW-0333">Golgi apparatus</keyword>
<gene>
    <name evidence="9" type="ORF">NHX12_027381</name>
</gene>
<dbReference type="PANTHER" id="PTHR12349:SF1">
    <property type="entry name" value="PALMITOYLTRANSFERASE ZDHHC8"/>
    <property type="match status" value="1"/>
</dbReference>
<keyword evidence="7" id="KW-0012">Acyltransferase</keyword>
<feature type="chain" id="PRO_5040365479" description="protein S-acyltransferase" evidence="8">
    <location>
        <begin position="28"/>
        <end position="208"/>
    </location>
</feature>
<dbReference type="Proteomes" id="UP001148018">
    <property type="component" value="Unassembled WGS sequence"/>
</dbReference>
<dbReference type="PANTHER" id="PTHR12349">
    <property type="entry name" value="ANKYRIN REPEAT AND LEM DOMAIN-CONTAINING PROTEIN 2"/>
    <property type="match status" value="1"/>
</dbReference>
<evidence type="ECO:0000256" key="1">
    <source>
        <dbReference type="ARBA" id="ARBA00004653"/>
    </source>
</evidence>
<keyword evidence="6" id="KW-0449">Lipoprotein</keyword>
<evidence type="ECO:0000256" key="6">
    <source>
        <dbReference type="ARBA" id="ARBA00023288"/>
    </source>
</evidence>
<evidence type="ECO:0000256" key="5">
    <source>
        <dbReference type="ARBA" id="ARBA00023139"/>
    </source>
</evidence>
<proteinExistence type="predicted"/>
<dbReference type="AlphaFoldDB" id="A0A9Q0INT0"/>
<evidence type="ECO:0000313" key="9">
    <source>
        <dbReference type="EMBL" id="KAJ3605334.1"/>
    </source>
</evidence>
<protein>
    <recommendedName>
        <fullName evidence="2">protein S-acyltransferase</fullName>
        <ecNumber evidence="2">2.3.1.225</ecNumber>
    </recommendedName>
</protein>
<dbReference type="EMBL" id="JANIIK010000043">
    <property type="protein sequence ID" value="KAJ3605334.1"/>
    <property type="molecule type" value="Genomic_DNA"/>
</dbReference>
<dbReference type="GO" id="GO:0019706">
    <property type="term" value="F:protein-cysteine S-palmitoyltransferase activity"/>
    <property type="evidence" value="ECO:0007669"/>
    <property type="project" value="UniProtKB-EC"/>
</dbReference>
<evidence type="ECO:0000256" key="7">
    <source>
        <dbReference type="ARBA" id="ARBA00023315"/>
    </source>
</evidence>
<reference evidence="9" key="1">
    <citation type="submission" date="2022-07" db="EMBL/GenBank/DDBJ databases">
        <title>Chromosome-level genome of Muraenolepis orangiensis.</title>
        <authorList>
            <person name="Kim J."/>
        </authorList>
    </citation>
    <scope>NUCLEOTIDE SEQUENCE</scope>
    <source>
        <strain evidence="9">KU_S4_2022</strain>
        <tissue evidence="9">Muscle</tissue>
    </source>
</reference>
<keyword evidence="3" id="KW-0808">Transferase</keyword>
<evidence type="ECO:0000256" key="8">
    <source>
        <dbReference type="SAM" id="SignalP"/>
    </source>
</evidence>
<evidence type="ECO:0000313" key="10">
    <source>
        <dbReference type="Proteomes" id="UP001148018"/>
    </source>
</evidence>
<dbReference type="PROSITE" id="PS50216">
    <property type="entry name" value="DHHC"/>
    <property type="match status" value="1"/>
</dbReference>
<dbReference type="GO" id="GO:0000139">
    <property type="term" value="C:Golgi membrane"/>
    <property type="evidence" value="ECO:0007669"/>
    <property type="project" value="UniProtKB-SubCell"/>
</dbReference>
<feature type="signal peptide" evidence="8">
    <location>
        <begin position="1"/>
        <end position="27"/>
    </location>
</feature>
<dbReference type="EC" id="2.3.1.225" evidence="2"/>